<dbReference type="PROSITE" id="PS50102">
    <property type="entry name" value="RRM"/>
    <property type="match status" value="3"/>
</dbReference>
<evidence type="ECO:0000256" key="3">
    <source>
        <dbReference type="SAM" id="MobiDB-lite"/>
    </source>
</evidence>
<dbReference type="GO" id="GO:1990904">
    <property type="term" value="C:ribonucleoprotein complex"/>
    <property type="evidence" value="ECO:0007669"/>
    <property type="project" value="TreeGrafter"/>
</dbReference>
<organism evidence="5 6">
    <name type="scientific">Bemisia tabaci</name>
    <name type="common">Sweetpotato whitefly</name>
    <name type="synonym">Aleurodes tabaci</name>
    <dbReference type="NCBI Taxonomy" id="7038"/>
    <lineage>
        <taxon>Eukaryota</taxon>
        <taxon>Metazoa</taxon>
        <taxon>Ecdysozoa</taxon>
        <taxon>Arthropoda</taxon>
        <taxon>Hexapoda</taxon>
        <taxon>Insecta</taxon>
        <taxon>Pterygota</taxon>
        <taxon>Neoptera</taxon>
        <taxon>Paraneoptera</taxon>
        <taxon>Hemiptera</taxon>
        <taxon>Sternorrhyncha</taxon>
        <taxon>Aleyrodoidea</taxon>
        <taxon>Aleyrodidae</taxon>
        <taxon>Aleyrodinae</taxon>
        <taxon>Bemisia</taxon>
    </lineage>
</organism>
<dbReference type="CDD" id="cd00590">
    <property type="entry name" value="RRM_SF"/>
    <property type="match status" value="1"/>
</dbReference>
<dbReference type="CDD" id="cd12385">
    <property type="entry name" value="RRM1_hnRNPM_like"/>
    <property type="match status" value="1"/>
</dbReference>
<evidence type="ECO:0000313" key="6">
    <source>
        <dbReference type="Proteomes" id="UP001152759"/>
    </source>
</evidence>
<reference evidence="5" key="1">
    <citation type="submission" date="2021-12" db="EMBL/GenBank/DDBJ databases">
        <authorList>
            <person name="King R."/>
        </authorList>
    </citation>
    <scope>NUCLEOTIDE SEQUENCE</scope>
</reference>
<evidence type="ECO:0000259" key="4">
    <source>
        <dbReference type="PROSITE" id="PS50102"/>
    </source>
</evidence>
<dbReference type="EMBL" id="OU963866">
    <property type="protein sequence ID" value="CAH0390447.1"/>
    <property type="molecule type" value="Genomic_DNA"/>
</dbReference>
<feature type="domain" description="RRM" evidence="4">
    <location>
        <begin position="481"/>
        <end position="550"/>
    </location>
</feature>
<protein>
    <recommendedName>
        <fullName evidence="4">RRM domain-containing protein</fullName>
    </recommendedName>
</protein>
<sequence>MDNRDIKRDRSGSRDRDRSRRNDRQSNSGGMRDRSPLSKKSGGVGDRRVYVSNIAYDYRWQELKDLFREKVGEVAFVELFVDENDKPRGCGIVEFHSPELAQKAVEKMHRYELKGRKLVVKENFDVERDKQGRPVGFGGRSVRSNERSGGGGGGSMNNHSNWNDPPMNNQSGGNKYGNTYGLSPQFLESLWIQGPLTNKIFVANLDYKVDEKKLREVFKLAGKIVDCDLSVDKDGKSRGFAVIEYDHPVEAVQAISMLHNQVLYDRRLIVRLDRVEKDGPSKLPEGLKGIGMGLGANGAPLTDVARNIPNISQPTISAQTLAQNTASVPSALAALGNNPAVALAANQLGTGQLQSLGSISNLIGAAAAANPTDLSSLISNNYSGGLAGLASAANPVATGLGNSLLTNSAAFGGAARGVGGLGAAGGRDFDSLSAAFNNSDRDFHRSGSGAGPGSVFSSSLSGGLDRGNGVNDGLLPSRRTDTVVVSNLPAATTWQLLKDKFCSFGDIKFAEMRGKDYGIIRFSNEWEAERAINMMDRARFDGRTISVQYF</sequence>
<dbReference type="Proteomes" id="UP001152759">
    <property type="component" value="Chromosome 5"/>
</dbReference>
<dbReference type="InterPro" id="IPR035979">
    <property type="entry name" value="RBD_domain_sf"/>
</dbReference>
<keyword evidence="1 2" id="KW-0694">RNA-binding</keyword>
<evidence type="ECO:0000256" key="1">
    <source>
        <dbReference type="ARBA" id="ARBA00022884"/>
    </source>
</evidence>
<dbReference type="KEGG" id="btab:109037356"/>
<dbReference type="PANTHER" id="PTHR23003">
    <property type="entry name" value="RNA RECOGNITION MOTIF RRM DOMAIN CONTAINING PROTEIN"/>
    <property type="match status" value="1"/>
</dbReference>
<dbReference type="InterPro" id="IPR012677">
    <property type="entry name" value="Nucleotide-bd_a/b_plait_sf"/>
</dbReference>
<dbReference type="GO" id="GO:0003729">
    <property type="term" value="F:mRNA binding"/>
    <property type="evidence" value="ECO:0007669"/>
    <property type="project" value="TreeGrafter"/>
</dbReference>
<dbReference type="InterPro" id="IPR050374">
    <property type="entry name" value="RRT5_SRSF_SR"/>
</dbReference>
<feature type="region of interest" description="Disordered" evidence="3">
    <location>
        <begin position="135"/>
        <end position="176"/>
    </location>
</feature>
<keyword evidence="6" id="KW-1185">Reference proteome</keyword>
<evidence type="ECO:0000256" key="2">
    <source>
        <dbReference type="PROSITE-ProRule" id="PRU00176"/>
    </source>
</evidence>
<dbReference type="Gene3D" id="3.30.70.330">
    <property type="match status" value="3"/>
</dbReference>
<dbReference type="InterPro" id="IPR000504">
    <property type="entry name" value="RRM_dom"/>
</dbReference>
<dbReference type="SUPFAM" id="SSF54928">
    <property type="entry name" value="RNA-binding domain, RBD"/>
    <property type="match status" value="2"/>
</dbReference>
<dbReference type="PANTHER" id="PTHR23003:SF3">
    <property type="entry name" value="FI21236P1-RELATED"/>
    <property type="match status" value="1"/>
</dbReference>
<feature type="compositionally biased region" description="Polar residues" evidence="3">
    <location>
        <begin position="166"/>
        <end position="176"/>
    </location>
</feature>
<feature type="compositionally biased region" description="Basic and acidic residues" evidence="3">
    <location>
        <begin position="1"/>
        <end position="24"/>
    </location>
</feature>
<name>A0A9P0ADK5_BEMTA</name>
<dbReference type="OrthoDB" id="610462at2759"/>
<feature type="domain" description="RRM" evidence="4">
    <location>
        <begin position="198"/>
        <end position="275"/>
    </location>
</feature>
<proteinExistence type="predicted"/>
<dbReference type="GO" id="GO:0005634">
    <property type="term" value="C:nucleus"/>
    <property type="evidence" value="ECO:0007669"/>
    <property type="project" value="TreeGrafter"/>
</dbReference>
<gene>
    <name evidence="5" type="ORF">BEMITA_LOCUS9168</name>
</gene>
<dbReference type="AlphaFoldDB" id="A0A9P0ADK5"/>
<dbReference type="SMART" id="SM00360">
    <property type="entry name" value="RRM"/>
    <property type="match status" value="3"/>
</dbReference>
<dbReference type="GO" id="GO:0005737">
    <property type="term" value="C:cytoplasm"/>
    <property type="evidence" value="ECO:0007669"/>
    <property type="project" value="TreeGrafter"/>
</dbReference>
<accession>A0A9P0ADK5</accession>
<feature type="region of interest" description="Disordered" evidence="3">
    <location>
        <begin position="1"/>
        <end position="44"/>
    </location>
</feature>
<dbReference type="Pfam" id="PF00076">
    <property type="entry name" value="RRM_1"/>
    <property type="match status" value="3"/>
</dbReference>
<dbReference type="FunFam" id="3.30.70.330:FF:000531">
    <property type="entry name" value="Myelin expression factor 2"/>
    <property type="match status" value="1"/>
</dbReference>
<evidence type="ECO:0000313" key="5">
    <source>
        <dbReference type="EMBL" id="CAH0390447.1"/>
    </source>
</evidence>
<feature type="domain" description="RRM" evidence="4">
    <location>
        <begin position="47"/>
        <end position="125"/>
    </location>
</feature>